<sequence length="53" mass="5990">DKVYYSGFANCNGTKPQEDGQTVDGSEFQRKGDCKWLTKDELSILSEMRANMP</sequence>
<evidence type="ECO:0000313" key="1">
    <source>
        <dbReference type="EMBL" id="GAH73068.1"/>
    </source>
</evidence>
<reference evidence="1" key="1">
    <citation type="journal article" date="2014" name="Front. Microbiol.">
        <title>High frequency of phylogenetically diverse reductive dehalogenase-homologous genes in deep subseafloor sedimentary metagenomes.</title>
        <authorList>
            <person name="Kawai M."/>
            <person name="Futagami T."/>
            <person name="Toyoda A."/>
            <person name="Takaki Y."/>
            <person name="Nishi S."/>
            <person name="Hori S."/>
            <person name="Arai W."/>
            <person name="Tsubouchi T."/>
            <person name="Morono Y."/>
            <person name="Uchiyama I."/>
            <person name="Ito T."/>
            <person name="Fujiyama A."/>
            <person name="Inagaki F."/>
            <person name="Takami H."/>
        </authorList>
    </citation>
    <scope>NUCLEOTIDE SEQUENCE</scope>
    <source>
        <strain evidence="1">Expedition CK06-06</strain>
    </source>
</reference>
<organism evidence="1">
    <name type="scientific">marine sediment metagenome</name>
    <dbReference type="NCBI Taxonomy" id="412755"/>
    <lineage>
        <taxon>unclassified sequences</taxon>
        <taxon>metagenomes</taxon>
        <taxon>ecological metagenomes</taxon>
    </lineage>
</organism>
<gene>
    <name evidence="1" type="ORF">S03H2_55227</name>
</gene>
<proteinExistence type="predicted"/>
<name>X1JTE1_9ZZZZ</name>
<dbReference type="AlphaFoldDB" id="X1JTE1"/>
<accession>X1JTE1</accession>
<protein>
    <submittedName>
        <fullName evidence="1">Uncharacterized protein</fullName>
    </submittedName>
</protein>
<dbReference type="EMBL" id="BARU01035264">
    <property type="protein sequence ID" value="GAH73068.1"/>
    <property type="molecule type" value="Genomic_DNA"/>
</dbReference>
<comment type="caution">
    <text evidence="1">The sequence shown here is derived from an EMBL/GenBank/DDBJ whole genome shotgun (WGS) entry which is preliminary data.</text>
</comment>
<feature type="non-terminal residue" evidence="1">
    <location>
        <position position="1"/>
    </location>
</feature>